<evidence type="ECO:0000256" key="1">
    <source>
        <dbReference type="ARBA" id="ARBA00001709"/>
    </source>
</evidence>
<dbReference type="EMBL" id="BANU01000001">
    <property type="protein sequence ID" value="GAC59186.1"/>
    <property type="molecule type" value="Genomic_DNA"/>
</dbReference>
<keyword evidence="3" id="KW-0378">Hydrolase</keyword>
<reference evidence="5 6" key="1">
    <citation type="submission" date="2012-12" db="EMBL/GenBank/DDBJ databases">
        <title>Whole genome shotgun sequence of Gordonia sihwensis NBRC 108236.</title>
        <authorList>
            <person name="Yoshida I."/>
            <person name="Hosoyama A."/>
            <person name="Tsuchikane K."/>
            <person name="Ando Y."/>
            <person name="Baba S."/>
            <person name="Ohji S."/>
            <person name="Hamada M."/>
            <person name="Tamura T."/>
            <person name="Yamazoe A."/>
            <person name="Yamazaki S."/>
            <person name="Fujita N."/>
        </authorList>
    </citation>
    <scope>NUCLEOTIDE SEQUENCE [LARGE SCALE GENOMIC DNA]</scope>
    <source>
        <strain evidence="5 6">NBRC 108236</strain>
    </source>
</reference>
<name>L7LEK9_9ACTN</name>
<dbReference type="InterPro" id="IPR045004">
    <property type="entry name" value="ECH_dom"/>
</dbReference>
<dbReference type="AlphaFoldDB" id="L7LEK9"/>
<evidence type="ECO:0000313" key="5">
    <source>
        <dbReference type="EMBL" id="GAC59186.1"/>
    </source>
</evidence>
<dbReference type="Proteomes" id="UP000035083">
    <property type="component" value="Unassembled WGS sequence"/>
</dbReference>
<dbReference type="NCBIfam" id="NF004127">
    <property type="entry name" value="PRK05617.1"/>
    <property type="match status" value="1"/>
</dbReference>
<dbReference type="CDD" id="cd06558">
    <property type="entry name" value="crotonase-like"/>
    <property type="match status" value="1"/>
</dbReference>
<dbReference type="EC" id="3.1.2.4" evidence="2"/>
<dbReference type="GO" id="GO:0003860">
    <property type="term" value="F:3-hydroxyisobutyryl-CoA hydrolase activity"/>
    <property type="evidence" value="ECO:0007669"/>
    <property type="project" value="UniProtKB-EC"/>
</dbReference>
<evidence type="ECO:0000313" key="6">
    <source>
        <dbReference type="Proteomes" id="UP000035083"/>
    </source>
</evidence>
<dbReference type="PANTHER" id="PTHR43176:SF3">
    <property type="entry name" value="3-HYDROXYISOBUTYRYL-COA HYDROLASE, MITOCHONDRIAL"/>
    <property type="match status" value="1"/>
</dbReference>
<dbReference type="GO" id="GO:0005829">
    <property type="term" value="C:cytosol"/>
    <property type="evidence" value="ECO:0007669"/>
    <property type="project" value="TreeGrafter"/>
</dbReference>
<evidence type="ECO:0000256" key="2">
    <source>
        <dbReference type="ARBA" id="ARBA00011915"/>
    </source>
</evidence>
<protein>
    <recommendedName>
        <fullName evidence="2">3-hydroxyisobutyryl-CoA hydrolase</fullName>
        <ecNumber evidence="2">3.1.2.4</ecNumber>
    </recommendedName>
</protein>
<comment type="catalytic activity">
    <reaction evidence="1">
        <text>3-hydroxy-2-methylpropanoyl-CoA + H2O = 3-hydroxy-2-methylpropanoate + CoA + H(+)</text>
        <dbReference type="Rhea" id="RHEA:20888"/>
        <dbReference type="ChEBI" id="CHEBI:11805"/>
        <dbReference type="ChEBI" id="CHEBI:15377"/>
        <dbReference type="ChEBI" id="CHEBI:15378"/>
        <dbReference type="ChEBI" id="CHEBI:57287"/>
        <dbReference type="ChEBI" id="CHEBI:57340"/>
        <dbReference type="EC" id="3.1.2.4"/>
    </reaction>
</comment>
<dbReference type="InterPro" id="IPR029045">
    <property type="entry name" value="ClpP/crotonase-like_dom_sf"/>
</dbReference>
<dbReference type="Pfam" id="PF16113">
    <property type="entry name" value="ECH_2"/>
    <property type="match status" value="1"/>
</dbReference>
<organism evidence="5 6">
    <name type="scientific">Gordonia sihwensis NBRC 108236</name>
    <dbReference type="NCBI Taxonomy" id="1223544"/>
    <lineage>
        <taxon>Bacteria</taxon>
        <taxon>Bacillati</taxon>
        <taxon>Actinomycetota</taxon>
        <taxon>Actinomycetes</taxon>
        <taxon>Mycobacteriales</taxon>
        <taxon>Gordoniaceae</taxon>
        <taxon>Gordonia</taxon>
    </lineage>
</organism>
<dbReference type="PANTHER" id="PTHR43176">
    <property type="entry name" value="3-HYDROXYISOBUTYRYL-COA HYDROLASE-RELATED"/>
    <property type="match status" value="1"/>
</dbReference>
<sequence length="356" mass="37665">MNQPVVVSQEGGVGRLILNRPKAINALNDEMVDLMSAALRKWREDEAVKAVVLSGAGERGLCAGGDIVSIHRDAKALVDAGAGDAEATACPSAVFWREEYQLNSEIAKFPKPYVALMDGIVMGGGVGVSAHANTRVVTDRTRLAMPETGIGFVPDVGGTHLLSQIPDRLGVYLGLTAASINGADAIALGIADHYVPAADLDAFVKAVSATTVDEALATYAQKPPASDLYAQRDWINEAFAADSVAEIVRRCEAVGTEAAEKAAATLRAKSPTTLAVTLRALRNPLPTLDEALAREYRVSVRCVRSHDMAEGIRAQVIDKDRNPSWSPAEIGDVTEADVDAFFAPLPEGLELTIVNP</sequence>
<keyword evidence="6" id="KW-1185">Reference proteome</keyword>
<dbReference type="InterPro" id="IPR032259">
    <property type="entry name" value="HIBYL-CoA-H"/>
</dbReference>
<comment type="caution">
    <text evidence="5">The sequence shown here is derived from an EMBL/GenBank/DDBJ whole genome shotgun (WGS) entry which is preliminary data.</text>
</comment>
<dbReference type="RefSeq" id="WP_006894351.1">
    <property type="nucleotide sequence ID" value="NZ_BANU01000001.1"/>
</dbReference>
<evidence type="ECO:0000259" key="4">
    <source>
        <dbReference type="Pfam" id="PF16113"/>
    </source>
</evidence>
<feature type="domain" description="Enoyl-CoA hydratase/isomerase" evidence="4">
    <location>
        <begin position="13"/>
        <end position="342"/>
    </location>
</feature>
<dbReference type="Gene3D" id="3.90.226.10">
    <property type="entry name" value="2-enoyl-CoA Hydratase, Chain A, domain 1"/>
    <property type="match status" value="1"/>
</dbReference>
<evidence type="ECO:0000256" key="3">
    <source>
        <dbReference type="ARBA" id="ARBA00022801"/>
    </source>
</evidence>
<dbReference type="GO" id="GO:0006574">
    <property type="term" value="P:L-valine catabolic process"/>
    <property type="evidence" value="ECO:0007669"/>
    <property type="project" value="TreeGrafter"/>
</dbReference>
<accession>L7LEK9</accession>
<gene>
    <name evidence="5" type="ORF">GSI01S_01_01490</name>
</gene>
<proteinExistence type="predicted"/>
<dbReference type="SUPFAM" id="SSF52096">
    <property type="entry name" value="ClpP/crotonase"/>
    <property type="match status" value="1"/>
</dbReference>
<dbReference type="eggNOG" id="COG1024">
    <property type="taxonomic scope" value="Bacteria"/>
</dbReference>